<dbReference type="SUPFAM" id="SSF75304">
    <property type="entry name" value="Amidase signature (AS) enzymes"/>
    <property type="match status" value="1"/>
</dbReference>
<sequence>MKETWEARASAKRAATLDKIPLEWRLSSEDLERAHCQRDITGPFIEQFLCKEAVSITSLKTVGILNAVSKQELTTTRVVGAFCQRAAVAHQVSNCLHEIFVDQALERARYLDDYFAKHGTTLGPLHGLPISLKDQFHVKGVDTTMGYVGWIGGNLGIDPDKTHTVESQIVTELLSLGAVLYCKTSLPQTLLFGETKNNIIGQTLNPINQNLSCGGSSGGEAALMALGGSSVGDTYRSVIGFMATSIDALEVMFKAVLGKEPWLKDPAVIPIPFQQDVAESYQRRADDKGNAKFGERPLKMGVLWRDGMVGLHPPVLRGLKVVVEALKKAGHKGGFLSADGAHDIHQHLNRSGEPLIPDLRDGLKLKTPTELLKYQGLTIQGLEFEQQYSDYWNSTADSDDQIVDAVLMPVAPHAAVIPGKFYHGAYTDAMNLTNYTAVVIPTIRADKKIDVFDEGYEPLGDMDRKNWQAFFGEDDFG</sequence>
<evidence type="ECO:0000313" key="4">
    <source>
        <dbReference type="EMBL" id="KAF5264903.1"/>
    </source>
</evidence>
<dbReference type="PANTHER" id="PTHR46072">
    <property type="entry name" value="AMIDASE-RELATED-RELATED"/>
    <property type="match status" value="1"/>
</dbReference>
<dbReference type="GO" id="GO:0016787">
    <property type="term" value="F:hydrolase activity"/>
    <property type="evidence" value="ECO:0007669"/>
    <property type="project" value="UniProtKB-KW"/>
</dbReference>
<dbReference type="InterPro" id="IPR036928">
    <property type="entry name" value="AS_sf"/>
</dbReference>
<evidence type="ECO:0000259" key="3">
    <source>
        <dbReference type="Pfam" id="PF01425"/>
    </source>
</evidence>
<comment type="caution">
    <text evidence="4">The sequence shown here is derived from an EMBL/GenBank/DDBJ whole genome shotgun (WGS) entry which is preliminary data.</text>
</comment>
<organism evidence="4 5">
    <name type="scientific">Fusarium oxysporum</name>
    <name type="common">Fusarium vascular wilt</name>
    <dbReference type="NCBI Taxonomy" id="5507"/>
    <lineage>
        <taxon>Eukaryota</taxon>
        <taxon>Fungi</taxon>
        <taxon>Dikarya</taxon>
        <taxon>Ascomycota</taxon>
        <taxon>Pezizomycotina</taxon>
        <taxon>Sordariomycetes</taxon>
        <taxon>Hypocreomycetidae</taxon>
        <taxon>Hypocreales</taxon>
        <taxon>Nectriaceae</taxon>
        <taxon>Fusarium</taxon>
        <taxon>Fusarium oxysporum species complex</taxon>
    </lineage>
</organism>
<protein>
    <recommendedName>
        <fullName evidence="3">Amidase domain-containing protein</fullName>
    </recommendedName>
</protein>
<evidence type="ECO:0000256" key="1">
    <source>
        <dbReference type="ARBA" id="ARBA00009199"/>
    </source>
</evidence>
<feature type="domain" description="Amidase" evidence="3">
    <location>
        <begin position="236"/>
        <end position="332"/>
    </location>
</feature>
<name>A0A8H5ELG3_FUSOX</name>
<proteinExistence type="inferred from homology"/>
<dbReference type="Gene3D" id="3.90.1300.10">
    <property type="entry name" value="Amidase signature (AS) domain"/>
    <property type="match status" value="2"/>
</dbReference>
<gene>
    <name evidence="4" type="ORF">FOXYS1_4305</name>
</gene>
<dbReference type="AlphaFoldDB" id="A0A8H5ELG3"/>
<reference evidence="4" key="1">
    <citation type="submission" date="2020-02" db="EMBL/GenBank/DDBJ databases">
        <title>Identification and distribution of gene clusters putatively required for synthesis of sphingolipid metabolism inhibitors in phylogenetically diverse species of the filamentous fungus Fusarium.</title>
        <authorList>
            <person name="Kim H.-S."/>
            <person name="Busman M."/>
            <person name="Brown D.W."/>
            <person name="Divon H."/>
            <person name="Uhlig S."/>
            <person name="Proctor R.H."/>
        </authorList>
    </citation>
    <scope>NUCLEOTIDE SEQUENCE [LARGE SCALE GENOMIC DNA]</scope>
    <source>
        <strain evidence="4">NRRL 39464</strain>
    </source>
</reference>
<dbReference type="Proteomes" id="UP000558688">
    <property type="component" value="Unassembled WGS sequence"/>
</dbReference>
<evidence type="ECO:0000313" key="5">
    <source>
        <dbReference type="Proteomes" id="UP000558688"/>
    </source>
</evidence>
<comment type="similarity">
    <text evidence="1">Belongs to the amidase family.</text>
</comment>
<accession>A0A8H5ELG3</accession>
<dbReference type="Pfam" id="PF01425">
    <property type="entry name" value="Amidase"/>
    <property type="match status" value="2"/>
</dbReference>
<dbReference type="EMBL" id="JAAFOW010000657">
    <property type="protein sequence ID" value="KAF5264903.1"/>
    <property type="molecule type" value="Genomic_DNA"/>
</dbReference>
<dbReference type="InterPro" id="IPR023631">
    <property type="entry name" value="Amidase_dom"/>
</dbReference>
<dbReference type="PANTHER" id="PTHR46072:SF8">
    <property type="entry name" value="AMIDASE DOMAIN-CONTAINING PROTEIN"/>
    <property type="match status" value="1"/>
</dbReference>
<evidence type="ECO:0000256" key="2">
    <source>
        <dbReference type="ARBA" id="ARBA00022801"/>
    </source>
</evidence>
<keyword evidence="2" id="KW-0378">Hydrolase</keyword>
<feature type="domain" description="Amidase" evidence="3">
    <location>
        <begin position="78"/>
        <end position="232"/>
    </location>
</feature>